<evidence type="ECO:0000313" key="2">
    <source>
        <dbReference type="Proteomes" id="UP000286270"/>
    </source>
</evidence>
<comment type="caution">
    <text evidence="1">The sequence shown here is derived from an EMBL/GenBank/DDBJ whole genome shotgun (WGS) entry which is preliminary data.</text>
</comment>
<dbReference type="AlphaFoldDB" id="A0A412Y893"/>
<reference evidence="1 2" key="1">
    <citation type="submission" date="2018-08" db="EMBL/GenBank/DDBJ databases">
        <title>A genome reference for cultivated species of the human gut microbiota.</title>
        <authorList>
            <person name="Zou Y."/>
            <person name="Xue W."/>
            <person name="Luo G."/>
        </authorList>
    </citation>
    <scope>NUCLEOTIDE SEQUENCE [LARGE SCALE GENOMIC DNA]</scope>
    <source>
        <strain evidence="1 2">AF14-26</strain>
    </source>
</reference>
<accession>A0A412Y893</accession>
<sequence length="120" mass="14205">MKTNHYFKSSQMTDNFYKSRNLTLVLDTNTSSDKLLLYNSSLSSNPPNRLEVHQLHYSLMKCMQTTNLAPTKKYIQVIKQLKINNNLYIKNQPHYFTPLKRYILVHPIFFSQIINFKSSE</sequence>
<proteinExistence type="predicted"/>
<evidence type="ECO:0000313" key="1">
    <source>
        <dbReference type="EMBL" id="RGV53730.1"/>
    </source>
</evidence>
<dbReference type="EMBL" id="QRZH01000008">
    <property type="protein sequence ID" value="RGV53730.1"/>
    <property type="molecule type" value="Genomic_DNA"/>
</dbReference>
<dbReference type="Proteomes" id="UP000286270">
    <property type="component" value="Unassembled WGS sequence"/>
</dbReference>
<protein>
    <submittedName>
        <fullName evidence="1">Uncharacterized protein</fullName>
    </submittedName>
</protein>
<name>A0A412Y893_BACFG</name>
<gene>
    <name evidence="1" type="ORF">DWW08_11505</name>
</gene>
<organism evidence="1 2">
    <name type="scientific">Bacteroides fragilis</name>
    <dbReference type="NCBI Taxonomy" id="817"/>
    <lineage>
        <taxon>Bacteria</taxon>
        <taxon>Pseudomonadati</taxon>
        <taxon>Bacteroidota</taxon>
        <taxon>Bacteroidia</taxon>
        <taxon>Bacteroidales</taxon>
        <taxon>Bacteroidaceae</taxon>
        <taxon>Bacteroides</taxon>
    </lineage>
</organism>